<reference evidence="23" key="2">
    <citation type="journal article" date="2016" name="Int. J. Syst. Evol. Microbiol.">
        <title>Complete genome sequence and cell structure of Limnochorda pilosa, a Gram-negative spore-former within the phylum Firmicutes.</title>
        <authorList>
            <person name="Watanabe M."/>
            <person name="Kojima H."/>
            <person name="Fukui M."/>
        </authorList>
    </citation>
    <scope>NUCLEOTIDE SEQUENCE [LARGE SCALE GENOMIC DNA]</scope>
    <source>
        <strain evidence="23">HC45</strain>
    </source>
</reference>
<dbReference type="Gene3D" id="6.10.340.10">
    <property type="match status" value="1"/>
</dbReference>
<dbReference type="Proteomes" id="UP000065807">
    <property type="component" value="Chromosome"/>
</dbReference>
<keyword evidence="7" id="KW-0004">4Fe-4S</keyword>
<gene>
    <name evidence="22" type="ORF">LIP_0292</name>
</gene>
<evidence type="ECO:0000256" key="12">
    <source>
        <dbReference type="ARBA" id="ARBA00022777"/>
    </source>
</evidence>
<evidence type="ECO:0000259" key="21">
    <source>
        <dbReference type="PROSITE" id="PS50885"/>
    </source>
</evidence>
<keyword evidence="14" id="KW-0902">Two-component regulatory system</keyword>
<keyword evidence="11" id="KW-0479">Metal-binding</keyword>
<dbReference type="GO" id="GO:0016020">
    <property type="term" value="C:membrane"/>
    <property type="evidence" value="ECO:0007669"/>
    <property type="project" value="UniProtKB-SubCell"/>
</dbReference>
<dbReference type="Pfam" id="PF00672">
    <property type="entry name" value="HAMP"/>
    <property type="match status" value="1"/>
</dbReference>
<dbReference type="SUPFAM" id="SSF55874">
    <property type="entry name" value="ATPase domain of HSP90 chaperone/DNA topoisomerase II/histidine kinase"/>
    <property type="match status" value="1"/>
</dbReference>
<evidence type="ECO:0000256" key="15">
    <source>
        <dbReference type="ARBA" id="ARBA00023014"/>
    </source>
</evidence>
<keyword evidence="10" id="KW-0808">Transferase</keyword>
<evidence type="ECO:0000256" key="18">
    <source>
        <dbReference type="SAM" id="MobiDB-lite"/>
    </source>
</evidence>
<dbReference type="Gene3D" id="3.30.450.290">
    <property type="match status" value="1"/>
</dbReference>
<comment type="subcellular location">
    <subcellularLocation>
        <location evidence="4">Cytoplasm</location>
    </subcellularLocation>
    <subcellularLocation>
        <location evidence="3">Membrane</location>
    </subcellularLocation>
</comment>
<feature type="compositionally biased region" description="Polar residues" evidence="18">
    <location>
        <begin position="120"/>
        <end position="129"/>
    </location>
</feature>
<dbReference type="InterPro" id="IPR029016">
    <property type="entry name" value="GAF-like_dom_sf"/>
</dbReference>
<comment type="catalytic activity">
    <reaction evidence="1">
        <text>ATP + protein L-histidine = ADP + protein N-phospho-L-histidine.</text>
        <dbReference type="EC" id="2.7.13.3"/>
    </reaction>
</comment>
<keyword evidence="23" id="KW-1185">Reference proteome</keyword>
<keyword evidence="19" id="KW-0812">Transmembrane</keyword>
<protein>
    <recommendedName>
        <fullName evidence="6">Oxygen sensor histidine kinase NreB</fullName>
        <ecNumber evidence="5">2.7.13.3</ecNumber>
    </recommendedName>
    <alternativeName>
        <fullName evidence="17">Nitrogen regulation protein B</fullName>
    </alternativeName>
</protein>
<keyword evidence="19" id="KW-1133">Transmembrane helix</keyword>
<dbReference type="OrthoDB" id="9795828at2"/>
<dbReference type="EC" id="2.7.13.3" evidence="5"/>
<proteinExistence type="predicted"/>
<evidence type="ECO:0000256" key="6">
    <source>
        <dbReference type="ARBA" id="ARBA00017322"/>
    </source>
</evidence>
<evidence type="ECO:0000256" key="3">
    <source>
        <dbReference type="ARBA" id="ARBA00004370"/>
    </source>
</evidence>
<organism evidence="22 23">
    <name type="scientific">Limnochorda pilosa</name>
    <dbReference type="NCBI Taxonomy" id="1555112"/>
    <lineage>
        <taxon>Bacteria</taxon>
        <taxon>Bacillati</taxon>
        <taxon>Bacillota</taxon>
        <taxon>Limnochordia</taxon>
        <taxon>Limnochordales</taxon>
        <taxon>Limnochordaceae</taxon>
        <taxon>Limnochorda</taxon>
    </lineage>
</organism>
<dbReference type="Pfam" id="PF07730">
    <property type="entry name" value="HisKA_3"/>
    <property type="match status" value="1"/>
</dbReference>
<reference evidence="23" key="1">
    <citation type="submission" date="2015-07" db="EMBL/GenBank/DDBJ databases">
        <title>Complete genome sequence and phylogenetic analysis of Limnochorda pilosa.</title>
        <authorList>
            <person name="Watanabe M."/>
            <person name="Kojima H."/>
            <person name="Fukui M."/>
        </authorList>
    </citation>
    <scope>NUCLEOTIDE SEQUENCE [LARGE SCALE GENOMIC DNA]</scope>
    <source>
        <strain evidence="23">HC45</strain>
    </source>
</reference>
<evidence type="ECO:0000256" key="2">
    <source>
        <dbReference type="ARBA" id="ARBA00001966"/>
    </source>
</evidence>
<feature type="domain" description="Histidine kinase" evidence="20">
    <location>
        <begin position="575"/>
        <end position="663"/>
    </location>
</feature>
<dbReference type="KEGG" id="lpil:LIP_0292"/>
<dbReference type="CDD" id="cd16917">
    <property type="entry name" value="HATPase_UhpB-NarQ-NarX-like"/>
    <property type="match status" value="1"/>
</dbReference>
<dbReference type="EMBL" id="AP014924">
    <property type="protein sequence ID" value="BAS26149.1"/>
    <property type="molecule type" value="Genomic_DNA"/>
</dbReference>
<feature type="transmembrane region" description="Helical" evidence="19">
    <location>
        <begin position="20"/>
        <end position="41"/>
    </location>
</feature>
<evidence type="ECO:0000256" key="7">
    <source>
        <dbReference type="ARBA" id="ARBA00022485"/>
    </source>
</evidence>
<keyword evidence="19" id="KW-0472">Membrane</keyword>
<evidence type="ECO:0000256" key="10">
    <source>
        <dbReference type="ARBA" id="ARBA00022679"/>
    </source>
</evidence>
<keyword evidence="13" id="KW-0408">Iron</keyword>
<keyword evidence="9" id="KW-0597">Phosphoprotein</keyword>
<dbReference type="InterPro" id="IPR050482">
    <property type="entry name" value="Sensor_HK_TwoCompSys"/>
</dbReference>
<sequence length="663" mass="71279">MNFGGLRRTRRQPRLALKLAVLIVGVSLMGVTASFLLGTIVHRGQLVDAARQSAERLSLTVRAALEDAMIRNDRALMSNIIDEMGEYGVVSRAWLLDGAGEVYLSTDPEDEGPFRPVASQRRTSSTSADASPGSALQAVLTDHDTLLSTHTLKNAPECQVCHGTDPTVLGHLVLELPMNDLRGQLAASLRPMAVATVTALLLLVGLLIAGVRRLVVRPVEALGDVTARLATGDLDHEIALTSSDEFKELAGAFDQMRRNLKVTMAEKDRRNEELGELNRLAIAAAESSSPHEIARLGLDVLANHLGVEASAAYLAHGHRYRLAASTGLSDAQRPLLERAARASTALEQVLRKGVVIRRGGAFPGCEGVAPCVPGGLQVDERLPLERYPLVEALGGRLTGVYICLPLISRDVIVGVLELVGPGATMASPERVDFLNLLAHEIGVAIHNLSLLSRSREIATLEERDRIARELHDRLAQALAYLKLRASVAEEAAREGRIADVARSLNEIKGVADAACGETREAIFHLRASTRENGQGLVPILRAFAGDCARRYGLDVAVEASDGWEGKALSPDIETQLLLAVQEAVFNACRHARAERVVVSLECPADALRVRVTDDGSGFDLTSTNPKDGYGLRIMRERVEGVGGRMEIRSEAGRGTQVEFALPG</sequence>
<dbReference type="GO" id="GO:0000155">
    <property type="term" value="F:phosphorelay sensor kinase activity"/>
    <property type="evidence" value="ECO:0007669"/>
    <property type="project" value="InterPro"/>
</dbReference>
<dbReference type="Pfam" id="PF13185">
    <property type="entry name" value="GAF_2"/>
    <property type="match status" value="1"/>
</dbReference>
<dbReference type="InterPro" id="IPR003594">
    <property type="entry name" value="HATPase_dom"/>
</dbReference>
<dbReference type="CDD" id="cd06225">
    <property type="entry name" value="HAMP"/>
    <property type="match status" value="1"/>
</dbReference>
<dbReference type="PRINTS" id="PR00344">
    <property type="entry name" value="BCTRLSENSOR"/>
</dbReference>
<dbReference type="PROSITE" id="PS50885">
    <property type="entry name" value="HAMP"/>
    <property type="match status" value="1"/>
</dbReference>
<comment type="cofactor">
    <cofactor evidence="2">
        <name>[4Fe-4S] cluster</name>
        <dbReference type="ChEBI" id="CHEBI:49883"/>
    </cofactor>
</comment>
<evidence type="ECO:0000256" key="14">
    <source>
        <dbReference type="ARBA" id="ARBA00023012"/>
    </source>
</evidence>
<evidence type="ECO:0000259" key="20">
    <source>
        <dbReference type="PROSITE" id="PS50109"/>
    </source>
</evidence>
<dbReference type="InterPro" id="IPR004358">
    <property type="entry name" value="Sig_transdc_His_kin-like_C"/>
</dbReference>
<evidence type="ECO:0000256" key="19">
    <source>
        <dbReference type="SAM" id="Phobius"/>
    </source>
</evidence>
<keyword evidence="15" id="KW-0411">Iron-sulfur</keyword>
<dbReference type="SMART" id="SM00304">
    <property type="entry name" value="HAMP"/>
    <property type="match status" value="1"/>
</dbReference>
<feature type="region of interest" description="Disordered" evidence="18">
    <location>
        <begin position="106"/>
        <end position="133"/>
    </location>
</feature>
<evidence type="ECO:0000256" key="13">
    <source>
        <dbReference type="ARBA" id="ARBA00023004"/>
    </source>
</evidence>
<evidence type="ECO:0000256" key="8">
    <source>
        <dbReference type="ARBA" id="ARBA00022490"/>
    </source>
</evidence>
<evidence type="ECO:0000256" key="5">
    <source>
        <dbReference type="ARBA" id="ARBA00012438"/>
    </source>
</evidence>
<dbReference type="Gene3D" id="3.30.450.40">
    <property type="match status" value="1"/>
</dbReference>
<evidence type="ECO:0000256" key="11">
    <source>
        <dbReference type="ARBA" id="ARBA00022723"/>
    </source>
</evidence>
<dbReference type="GO" id="GO:0005737">
    <property type="term" value="C:cytoplasm"/>
    <property type="evidence" value="ECO:0007669"/>
    <property type="project" value="UniProtKB-SubCell"/>
</dbReference>
<dbReference type="InterPro" id="IPR005467">
    <property type="entry name" value="His_kinase_dom"/>
</dbReference>
<dbReference type="InterPro" id="IPR011712">
    <property type="entry name" value="Sig_transdc_His_kin_sub3_dim/P"/>
</dbReference>
<dbReference type="GO" id="GO:0046983">
    <property type="term" value="F:protein dimerization activity"/>
    <property type="evidence" value="ECO:0007669"/>
    <property type="project" value="InterPro"/>
</dbReference>
<evidence type="ECO:0000256" key="16">
    <source>
        <dbReference type="ARBA" id="ARBA00024827"/>
    </source>
</evidence>
<dbReference type="Gene3D" id="3.30.565.10">
    <property type="entry name" value="Histidine kinase-like ATPase, C-terminal domain"/>
    <property type="match status" value="1"/>
</dbReference>
<feature type="domain" description="HAMP" evidence="21">
    <location>
        <begin position="213"/>
        <end position="265"/>
    </location>
</feature>
<dbReference type="SMART" id="SM00387">
    <property type="entry name" value="HATPase_c"/>
    <property type="match status" value="1"/>
</dbReference>
<dbReference type="SMART" id="SM00065">
    <property type="entry name" value="GAF"/>
    <property type="match status" value="1"/>
</dbReference>
<evidence type="ECO:0000256" key="4">
    <source>
        <dbReference type="ARBA" id="ARBA00004496"/>
    </source>
</evidence>
<dbReference type="RefSeq" id="WP_068133346.1">
    <property type="nucleotide sequence ID" value="NZ_AP014924.1"/>
</dbReference>
<accession>A0A0K2SH70</accession>
<evidence type="ECO:0000313" key="22">
    <source>
        <dbReference type="EMBL" id="BAS26149.1"/>
    </source>
</evidence>
<dbReference type="PANTHER" id="PTHR24421">
    <property type="entry name" value="NITRATE/NITRITE SENSOR PROTEIN NARX-RELATED"/>
    <property type="match status" value="1"/>
</dbReference>
<evidence type="ECO:0000256" key="1">
    <source>
        <dbReference type="ARBA" id="ARBA00000085"/>
    </source>
</evidence>
<dbReference type="STRING" id="1555112.LIP_0292"/>
<comment type="function">
    <text evidence="16">Member of the two-component regulatory system NreB/NreC involved in the control of dissimilatory nitrate/nitrite reduction in response to oxygen. NreB functions as a direct oxygen sensor histidine kinase which is autophosphorylated, in the absence of oxygen, probably at the conserved histidine residue, and transfers its phosphate group probably to a conserved aspartate residue of NreC. NreB/NreC activates the expression of the nitrate (narGHJI) and nitrite (nir) reductase operons, as well as the putative nitrate transporter gene narT.</text>
</comment>
<dbReference type="Gene3D" id="1.20.5.1930">
    <property type="match status" value="1"/>
</dbReference>
<dbReference type="Pfam" id="PF02518">
    <property type="entry name" value="HATPase_c"/>
    <property type="match status" value="1"/>
</dbReference>
<evidence type="ECO:0000256" key="17">
    <source>
        <dbReference type="ARBA" id="ARBA00030800"/>
    </source>
</evidence>
<keyword evidence="12" id="KW-0418">Kinase</keyword>
<dbReference type="AlphaFoldDB" id="A0A0K2SH70"/>
<dbReference type="InterPro" id="IPR003660">
    <property type="entry name" value="HAMP_dom"/>
</dbReference>
<dbReference type="PROSITE" id="PS50109">
    <property type="entry name" value="HIS_KIN"/>
    <property type="match status" value="1"/>
</dbReference>
<dbReference type="GO" id="GO:0051539">
    <property type="term" value="F:4 iron, 4 sulfur cluster binding"/>
    <property type="evidence" value="ECO:0007669"/>
    <property type="project" value="UniProtKB-KW"/>
</dbReference>
<dbReference type="SUPFAM" id="SSF55781">
    <property type="entry name" value="GAF domain-like"/>
    <property type="match status" value="1"/>
</dbReference>
<name>A0A0K2SH70_LIMPI</name>
<dbReference type="InterPro" id="IPR036890">
    <property type="entry name" value="HATPase_C_sf"/>
</dbReference>
<evidence type="ECO:0000256" key="9">
    <source>
        <dbReference type="ARBA" id="ARBA00022553"/>
    </source>
</evidence>
<evidence type="ECO:0000313" key="23">
    <source>
        <dbReference type="Proteomes" id="UP000065807"/>
    </source>
</evidence>
<dbReference type="SUPFAM" id="SSF158472">
    <property type="entry name" value="HAMP domain-like"/>
    <property type="match status" value="1"/>
</dbReference>
<dbReference type="GO" id="GO:0046872">
    <property type="term" value="F:metal ion binding"/>
    <property type="evidence" value="ECO:0007669"/>
    <property type="project" value="UniProtKB-KW"/>
</dbReference>
<keyword evidence="8" id="KW-0963">Cytoplasm</keyword>
<dbReference type="InterPro" id="IPR003018">
    <property type="entry name" value="GAF"/>
</dbReference>